<feature type="transmembrane region" description="Helical" evidence="5">
    <location>
        <begin position="39"/>
        <end position="56"/>
    </location>
</feature>
<dbReference type="OrthoDB" id="2243757at2"/>
<dbReference type="Pfam" id="PF04973">
    <property type="entry name" value="NMN_transporter"/>
    <property type="match status" value="1"/>
</dbReference>
<sequence length="256" mass="29087">MTESKQAHWLSWPNIKQNVHDIFTWQYYREGFSGWSKKSYIWLLIGLSVIIGTGFMHGFSTMTLISVLGGAIGFTCTLAITNNKRLNGVLGFVSAILISYVAWHAHNNADIFMQVGYVLALDIPVILFGSAWNARKIRKMDRTGWLILFGTFIVMYAFLFWIDTQVFISPRPFIDAFSAAIGFTGAALMLGKYSSQYVMWSIQGITSVLLWFITAQQGDANWVLFATYLLYLGNDVLGLFFSPWRMFNKSKDTQQN</sequence>
<keyword evidence="2 5" id="KW-0812">Transmembrane</keyword>
<evidence type="ECO:0000313" key="7">
    <source>
        <dbReference type="Proteomes" id="UP000275836"/>
    </source>
</evidence>
<organism evidence="6 7">
    <name type="scientific">Weissella viridescens</name>
    <name type="common">Lactobacillus viridescens</name>
    <dbReference type="NCBI Taxonomy" id="1629"/>
    <lineage>
        <taxon>Bacteria</taxon>
        <taxon>Bacillati</taxon>
        <taxon>Bacillota</taxon>
        <taxon>Bacilli</taxon>
        <taxon>Lactobacillales</taxon>
        <taxon>Lactobacillaceae</taxon>
        <taxon>Weissella</taxon>
    </lineage>
</organism>
<dbReference type="Proteomes" id="UP000275836">
    <property type="component" value="Unassembled WGS sequence"/>
</dbReference>
<comment type="caution">
    <text evidence="6">The sequence shown here is derived from an EMBL/GenBank/DDBJ whole genome shotgun (WGS) entry which is preliminary data.</text>
</comment>
<evidence type="ECO:0000256" key="2">
    <source>
        <dbReference type="ARBA" id="ARBA00022692"/>
    </source>
</evidence>
<dbReference type="NCBIfam" id="TIGR01528">
    <property type="entry name" value="NMN_trans_PnuC"/>
    <property type="match status" value="1"/>
</dbReference>
<dbReference type="GO" id="GO:0034257">
    <property type="term" value="F:nicotinamide riboside transmembrane transporter activity"/>
    <property type="evidence" value="ECO:0007669"/>
    <property type="project" value="InterPro"/>
</dbReference>
<name>A0A3P2RLD0_WEIVI</name>
<feature type="transmembrane region" description="Helical" evidence="5">
    <location>
        <begin position="220"/>
        <end position="241"/>
    </location>
</feature>
<dbReference type="InterPro" id="IPR006419">
    <property type="entry name" value="NMN_transpt_PnuC"/>
</dbReference>
<evidence type="ECO:0000256" key="5">
    <source>
        <dbReference type="SAM" id="Phobius"/>
    </source>
</evidence>
<dbReference type="GO" id="GO:0016020">
    <property type="term" value="C:membrane"/>
    <property type="evidence" value="ECO:0007669"/>
    <property type="project" value="UniProtKB-SubCell"/>
</dbReference>
<evidence type="ECO:0000256" key="4">
    <source>
        <dbReference type="ARBA" id="ARBA00023136"/>
    </source>
</evidence>
<gene>
    <name evidence="6" type="ORF">D3P96_03055</name>
</gene>
<feature type="transmembrane region" description="Helical" evidence="5">
    <location>
        <begin position="62"/>
        <end position="81"/>
    </location>
</feature>
<reference evidence="6 7" key="1">
    <citation type="submission" date="2018-10" db="EMBL/GenBank/DDBJ databases">
        <title>Draft genome sequence of Weissella viridescens UCO-SMC3.</title>
        <authorList>
            <person name="Garcia-Cancino A."/>
            <person name="Espinoza-Monje M."/>
            <person name="Albarracin L."/>
            <person name="Garcia-Castillo V."/>
            <person name="Campos-Martin J."/>
            <person name="Nakano Y."/>
            <person name="Guitierrez-Zamorano C."/>
            <person name="Ikeda-Ohtsubo W."/>
            <person name="Morita H."/>
            <person name="Kitazawa H."/>
            <person name="Villena J."/>
        </authorList>
    </citation>
    <scope>NUCLEOTIDE SEQUENCE [LARGE SCALE GENOMIC DNA]</scope>
    <source>
        <strain evidence="6 7">UCO-SMC3</strain>
    </source>
</reference>
<evidence type="ECO:0000256" key="1">
    <source>
        <dbReference type="ARBA" id="ARBA00004141"/>
    </source>
</evidence>
<dbReference type="AlphaFoldDB" id="A0A3P2RLD0"/>
<proteinExistence type="predicted"/>
<feature type="transmembrane region" description="Helical" evidence="5">
    <location>
        <begin position="88"/>
        <end position="105"/>
    </location>
</feature>
<evidence type="ECO:0000256" key="3">
    <source>
        <dbReference type="ARBA" id="ARBA00022989"/>
    </source>
</evidence>
<dbReference type="RefSeq" id="WP_124942922.1">
    <property type="nucleotide sequence ID" value="NZ_RHGY01000002.1"/>
</dbReference>
<comment type="subcellular location">
    <subcellularLocation>
        <location evidence="1">Membrane</location>
        <topology evidence="1">Multi-pass membrane protein</topology>
    </subcellularLocation>
</comment>
<keyword evidence="4 5" id="KW-0472">Membrane</keyword>
<accession>A0A3P2RLD0</accession>
<feature type="transmembrane region" description="Helical" evidence="5">
    <location>
        <begin position="173"/>
        <end position="190"/>
    </location>
</feature>
<protein>
    <submittedName>
        <fullName evidence="6">Nicotinamide mononucleotide transporter</fullName>
    </submittedName>
</protein>
<evidence type="ECO:0000313" key="6">
    <source>
        <dbReference type="EMBL" id="RRG18278.1"/>
    </source>
</evidence>
<feature type="transmembrane region" description="Helical" evidence="5">
    <location>
        <begin position="197"/>
        <end position="214"/>
    </location>
</feature>
<feature type="transmembrane region" description="Helical" evidence="5">
    <location>
        <begin position="144"/>
        <end position="161"/>
    </location>
</feature>
<feature type="transmembrane region" description="Helical" evidence="5">
    <location>
        <begin position="111"/>
        <end position="132"/>
    </location>
</feature>
<dbReference type="EMBL" id="RHGY01000002">
    <property type="protein sequence ID" value="RRG18278.1"/>
    <property type="molecule type" value="Genomic_DNA"/>
</dbReference>
<keyword evidence="3 5" id="KW-1133">Transmembrane helix</keyword>